<evidence type="ECO:0000313" key="2">
    <source>
        <dbReference type="Proteomes" id="UP000570361"/>
    </source>
</evidence>
<dbReference type="AlphaFoldDB" id="A0A7W5B1T9"/>
<gene>
    <name evidence="1" type="ORF">FHS18_004783</name>
</gene>
<organism evidence="1 2">
    <name type="scientific">Paenibacillus phyllosphaerae</name>
    <dbReference type="NCBI Taxonomy" id="274593"/>
    <lineage>
        <taxon>Bacteria</taxon>
        <taxon>Bacillati</taxon>
        <taxon>Bacillota</taxon>
        <taxon>Bacilli</taxon>
        <taxon>Bacillales</taxon>
        <taxon>Paenibacillaceae</taxon>
        <taxon>Paenibacillus</taxon>
    </lineage>
</organism>
<evidence type="ECO:0000313" key="1">
    <source>
        <dbReference type="EMBL" id="MBB3112682.1"/>
    </source>
</evidence>
<dbReference type="PANTHER" id="PTHR40053:SF1">
    <property type="entry name" value="SPORULATION-CONTROL PROTEIN SPO0M"/>
    <property type="match status" value="1"/>
</dbReference>
<dbReference type="Pfam" id="PF07070">
    <property type="entry name" value="Spo0M"/>
    <property type="match status" value="1"/>
</dbReference>
<dbReference type="PANTHER" id="PTHR40053">
    <property type="entry name" value="SPORULATION-CONTROL PROTEIN SPO0M"/>
    <property type="match status" value="1"/>
</dbReference>
<sequence length="255" mass="28486">MFNRFLASIGIGAATIDTLLEKTRYMPGEEVRGVVKIKGGNVEQNIDTIEIAVMTEYVKESNDHKHNVSAALARYHVSSPFTLRAGEHKEVPFSFDLPLETPLSVGRTPVWVRTELAIRGAVDPGDNDRIEVAATPQMATVLEAVELCGFRLYKADCEYASRIGGRFPFVQEFEFKPTGSFRGRLDELEVIFYNRGSELEIVLQIDRRARGLASLFAEAMDMDESFVRLRFTNGELAAGPHAIARQLENVIARYA</sequence>
<dbReference type="Proteomes" id="UP000570361">
    <property type="component" value="Unassembled WGS sequence"/>
</dbReference>
<keyword evidence="2" id="KW-1185">Reference proteome</keyword>
<reference evidence="1 2" key="1">
    <citation type="submission" date="2020-08" db="EMBL/GenBank/DDBJ databases">
        <title>Genomic Encyclopedia of Type Strains, Phase III (KMG-III): the genomes of soil and plant-associated and newly described type strains.</title>
        <authorList>
            <person name="Whitman W."/>
        </authorList>
    </citation>
    <scope>NUCLEOTIDE SEQUENCE [LARGE SCALE GENOMIC DNA]</scope>
    <source>
        <strain evidence="1 2">CECT 5862</strain>
    </source>
</reference>
<dbReference type="RefSeq" id="WP_183602790.1">
    <property type="nucleotide sequence ID" value="NZ_JACHXK010000013.1"/>
</dbReference>
<name>A0A7W5B1T9_9BACL</name>
<dbReference type="EMBL" id="JACHXK010000013">
    <property type="protein sequence ID" value="MBB3112682.1"/>
    <property type="molecule type" value="Genomic_DNA"/>
</dbReference>
<dbReference type="InterPro" id="IPR009776">
    <property type="entry name" value="Spore_0_M"/>
</dbReference>
<proteinExistence type="predicted"/>
<accession>A0A7W5B1T9</accession>
<comment type="caution">
    <text evidence="1">The sequence shown here is derived from an EMBL/GenBank/DDBJ whole genome shotgun (WGS) entry which is preliminary data.</text>
</comment>
<protein>
    <submittedName>
        <fullName evidence="1">Sporulation-control protein</fullName>
    </submittedName>
</protein>